<evidence type="ECO:0000313" key="7">
    <source>
        <dbReference type="Proteomes" id="UP000662185"/>
    </source>
</evidence>
<evidence type="ECO:0000256" key="1">
    <source>
        <dbReference type="ARBA" id="ARBA00022729"/>
    </source>
</evidence>
<dbReference type="InterPro" id="IPR013517">
    <property type="entry name" value="FG-GAP"/>
</dbReference>
<protein>
    <submittedName>
        <fullName evidence="6">FG-GAP repeat protein</fullName>
    </submittedName>
</protein>
<dbReference type="InterPro" id="IPR028994">
    <property type="entry name" value="Integrin_alpha_N"/>
</dbReference>
<dbReference type="InterPro" id="IPR000413">
    <property type="entry name" value="Integrin_alpha"/>
</dbReference>
<reference evidence="7" key="1">
    <citation type="journal article" date="2020" name="ISME J.">
        <title>Comparative genomics reveals insights into cyanobacterial evolution and habitat adaptation.</title>
        <authorList>
            <person name="Chen M.Y."/>
            <person name="Teng W.K."/>
            <person name="Zhao L."/>
            <person name="Hu C.X."/>
            <person name="Zhou Y.K."/>
            <person name="Han B.P."/>
            <person name="Song L.R."/>
            <person name="Shu W.S."/>
        </authorList>
    </citation>
    <scope>NUCLEOTIDE SEQUENCE [LARGE SCALE GENOMIC DNA]</scope>
    <source>
        <strain evidence="7">FACHB-251</strain>
    </source>
</reference>
<accession>A0A926WKM0</accession>
<dbReference type="SUPFAM" id="SSF69318">
    <property type="entry name" value="Integrin alpha N-terminal domain"/>
    <property type="match status" value="2"/>
</dbReference>
<dbReference type="GO" id="GO:0007156">
    <property type="term" value="P:homophilic cell adhesion via plasma membrane adhesion molecules"/>
    <property type="evidence" value="ECO:0007669"/>
    <property type="project" value="InterPro"/>
</dbReference>
<keyword evidence="3" id="KW-0378">Hydrolase</keyword>
<dbReference type="InterPro" id="IPR015919">
    <property type="entry name" value="Cadherin-like_sf"/>
</dbReference>
<evidence type="ECO:0000259" key="5">
    <source>
        <dbReference type="PROSITE" id="PS50268"/>
    </source>
</evidence>
<keyword evidence="1" id="KW-0732">Signal</keyword>
<organism evidence="6 7">
    <name type="scientific">Anabaena sphaerica FACHB-251</name>
    <dbReference type="NCBI Taxonomy" id="2692883"/>
    <lineage>
        <taxon>Bacteria</taxon>
        <taxon>Bacillati</taxon>
        <taxon>Cyanobacteriota</taxon>
        <taxon>Cyanophyceae</taxon>
        <taxon>Nostocales</taxon>
        <taxon>Nostocaceae</taxon>
        <taxon>Anabaena</taxon>
    </lineage>
</organism>
<evidence type="ECO:0000256" key="3">
    <source>
        <dbReference type="ARBA" id="ARBA00022801"/>
    </source>
</evidence>
<dbReference type="InterPro" id="IPR002126">
    <property type="entry name" value="Cadherin-like_dom"/>
</dbReference>
<dbReference type="Pfam" id="PF01839">
    <property type="entry name" value="FG-GAP"/>
    <property type="match status" value="7"/>
</dbReference>
<dbReference type="GO" id="GO:0008305">
    <property type="term" value="C:integrin complex"/>
    <property type="evidence" value="ECO:0007669"/>
    <property type="project" value="InterPro"/>
</dbReference>
<keyword evidence="2" id="KW-0677">Repeat</keyword>
<name>A0A926WKM0_9NOST</name>
<keyword evidence="4" id="KW-0325">Glycoprotein</keyword>
<dbReference type="SMART" id="SM00112">
    <property type="entry name" value="CA"/>
    <property type="match status" value="2"/>
</dbReference>
<dbReference type="Pfam" id="PF13448">
    <property type="entry name" value="DUF4114"/>
    <property type="match status" value="1"/>
</dbReference>
<dbReference type="InterPro" id="IPR013519">
    <property type="entry name" value="Int_alpha_beta-p"/>
</dbReference>
<dbReference type="Gene3D" id="2.130.10.130">
    <property type="entry name" value="Integrin alpha, N-terminal"/>
    <property type="match status" value="3"/>
</dbReference>
<dbReference type="Proteomes" id="UP000662185">
    <property type="component" value="Unassembled WGS sequence"/>
</dbReference>
<dbReference type="RefSeq" id="WP_190563521.1">
    <property type="nucleotide sequence ID" value="NZ_JACJQU010000016.1"/>
</dbReference>
<dbReference type="EMBL" id="JACJQU010000016">
    <property type="protein sequence ID" value="MBD2295802.1"/>
    <property type="molecule type" value="Genomic_DNA"/>
</dbReference>
<dbReference type="PROSITE" id="PS51470">
    <property type="entry name" value="FG_GAP"/>
    <property type="match status" value="5"/>
</dbReference>
<dbReference type="GO" id="GO:0016787">
    <property type="term" value="F:hydrolase activity"/>
    <property type="evidence" value="ECO:0007669"/>
    <property type="project" value="UniProtKB-KW"/>
</dbReference>
<dbReference type="PROSITE" id="PS50268">
    <property type="entry name" value="CADHERIN_2"/>
    <property type="match status" value="2"/>
</dbReference>
<dbReference type="AlphaFoldDB" id="A0A926WKM0"/>
<dbReference type="PRINTS" id="PR01185">
    <property type="entry name" value="INTEGRINA"/>
</dbReference>
<proteinExistence type="predicted"/>
<dbReference type="Pfam" id="PF00028">
    <property type="entry name" value="Cadherin"/>
    <property type="match status" value="1"/>
</dbReference>
<dbReference type="SMART" id="SM00191">
    <property type="entry name" value="Int_alpha"/>
    <property type="match status" value="7"/>
</dbReference>
<feature type="domain" description="Cadherin" evidence="5">
    <location>
        <begin position="616"/>
        <end position="712"/>
    </location>
</feature>
<sequence length="1049" mass="109961">MSEQVFNISTLNGTNGFTIINGPIHDDHLGYSISNAGDVNGDGIDDIIIGAPLDDPNEENNAGSSYVVFGTNQGFPTTIDISTLNGINGFTLIGGTEGDGSGHSVSAAGDINGDGIDDLVIGAPFADPNGESSGAAYIVFGKNSFSSTPTINLSSLNGTNGFIINGLAAEDELGYKVSNAGDINKDGFDDLIIAAPNVYSNPNGQPGKAYVIFGQSNFNSNFDLTSLNGSNAFVINGLTANDELGFAVSSAGDVNNDGIDDLIIGAHYADPNGSRSGRAYIVFGSEEQFSSTLDLSSLNGSNGFIINGQDDEELGFSVSSAGDVNNDGIDDIIIGAPFAHPNGVTHAAGISYVVFGKDGNFEPILDLSTLDGNNGFAIKGIGESDNSGWAVTGVGDVSGDGIDDFIISANNADPNGESSGQSYVIFGKNNFGSSINLADIDGTNGFVINGKSVWDNLGHSVSGGGDVNGDGIRDLIVSAPFADSQTGEGYVIFGINNTPTDLLLSNENVDENVAAETVIGQFTTTDPNAKVQKFTYSLVAGAADNDAFIIDGDTLKIKQSPDFETKSSYLIQVITTDQGGLSYQKELTINVNDIDETGGNTGTNTAPTDLALSATTVNENITDETEIGTFITTDLDTSDTHIYSLVDDENYPDNAAFIISGNSLKIKKSPDFETKSIYNISVRTTDAGGLSFVKELTINVNDINENQEPPTGGNTQTQVVKIGDDVVQIISNNSKVRFEANLQANNSNLVKELAVFTVDDADGKINGIAPGEDGYTQAALARSKVVFSAIAKIPNQFDINNLNKLLELNANDKLRFYIVEDGTNDSVKAGFTPLTNVIFPSLSSLNITPLDDDKFSVDLGNLVVNINATDKPLSLGTNLQDSSQGENIDLRNVTGLVNAEFTVYREAAFDNYVGFYKVTDETGGIDIDGDGSADILPGQAGYTQAAVNQHLSNFGLTVGNGQTATFSSTLEGGAIYVPFIIANGRPDAVLDSNPNNDPSVYFTYLGANSDRVDHVRLLGDNTFGFEDISGGGDLDYNDMVVQVKLSAIV</sequence>
<dbReference type="Gene3D" id="2.60.40.60">
    <property type="entry name" value="Cadherins"/>
    <property type="match status" value="2"/>
</dbReference>
<dbReference type="PANTHER" id="PTHR23221:SF7">
    <property type="entry name" value="PHOSPHATIDYLINOSITOL-GLYCAN-SPECIFIC PHOSPHOLIPASE D"/>
    <property type="match status" value="1"/>
</dbReference>
<comment type="caution">
    <text evidence="6">The sequence shown here is derived from an EMBL/GenBank/DDBJ whole genome shotgun (WGS) entry which is preliminary data.</text>
</comment>
<feature type="domain" description="Cadherin" evidence="5">
    <location>
        <begin position="509"/>
        <end position="609"/>
    </location>
</feature>
<dbReference type="InterPro" id="IPR025193">
    <property type="entry name" value="DUF4114"/>
</dbReference>
<gene>
    <name evidence="6" type="ORF">H6G06_20575</name>
</gene>
<keyword evidence="7" id="KW-1185">Reference proteome</keyword>
<dbReference type="PANTHER" id="PTHR23221">
    <property type="entry name" value="GLYCOSYLPHOSPHATIDYLINOSITOL PHOSPHOLIPASE D"/>
    <property type="match status" value="1"/>
</dbReference>
<dbReference type="CDD" id="cd11304">
    <property type="entry name" value="Cadherin_repeat"/>
    <property type="match status" value="2"/>
</dbReference>
<evidence type="ECO:0000256" key="4">
    <source>
        <dbReference type="ARBA" id="ARBA00023180"/>
    </source>
</evidence>
<evidence type="ECO:0000313" key="6">
    <source>
        <dbReference type="EMBL" id="MBD2295802.1"/>
    </source>
</evidence>
<dbReference type="SUPFAM" id="SSF49313">
    <property type="entry name" value="Cadherin-like"/>
    <property type="match status" value="2"/>
</dbReference>
<evidence type="ECO:0000256" key="2">
    <source>
        <dbReference type="ARBA" id="ARBA00022737"/>
    </source>
</evidence>
<dbReference type="GO" id="GO:0005509">
    <property type="term" value="F:calcium ion binding"/>
    <property type="evidence" value="ECO:0007669"/>
    <property type="project" value="InterPro"/>
</dbReference>